<reference evidence="4" key="2">
    <citation type="journal article" date="2009" name="Genome Res.">
        <title>Comparative genomic analyses of the human fungal pathogens Coccidioides and their relatives.</title>
        <authorList>
            <person name="Sharpton T.J."/>
            <person name="Stajich J.E."/>
            <person name="Rounsley S.D."/>
            <person name="Gardner M.J."/>
            <person name="Wortman J.R."/>
            <person name="Jordar V.S."/>
            <person name="Maiti R."/>
            <person name="Kodira C.D."/>
            <person name="Neafsey D.E."/>
            <person name="Zeng Q."/>
            <person name="Hung C.-Y."/>
            <person name="McMahan C."/>
            <person name="Muszewska A."/>
            <person name="Grynberg M."/>
            <person name="Mandel M.A."/>
            <person name="Kellner E.M."/>
            <person name="Barker B.M."/>
            <person name="Galgiani J.N."/>
            <person name="Orbach M.J."/>
            <person name="Kirkland T.N."/>
            <person name="Cole G.T."/>
            <person name="Henn M.R."/>
            <person name="Birren B.W."/>
            <person name="Taylor J.W."/>
        </authorList>
    </citation>
    <scope>NUCLEOTIDE SEQUENCE [LARGE SCALE GENOMIC DNA]</scope>
    <source>
        <strain evidence="4">RMSCC 3488</strain>
    </source>
</reference>
<feature type="compositionally biased region" description="Low complexity" evidence="1">
    <location>
        <begin position="13"/>
        <end position="28"/>
    </location>
</feature>
<accession>A0A0J6F8G5</accession>
<dbReference type="Proteomes" id="UP000054567">
    <property type="component" value="Unassembled WGS sequence"/>
</dbReference>
<evidence type="ECO:0000256" key="1">
    <source>
        <dbReference type="SAM" id="MobiDB-lite"/>
    </source>
</evidence>
<dbReference type="InterPro" id="IPR059095">
    <property type="entry name" value="Znf_C2H2_17_2nd"/>
</dbReference>
<protein>
    <recommendedName>
        <fullName evidence="2">C2H2-type domain-containing protein</fullName>
    </recommendedName>
</protein>
<proteinExistence type="predicted"/>
<feature type="region of interest" description="Disordered" evidence="1">
    <location>
        <begin position="1"/>
        <end position="42"/>
    </location>
</feature>
<organism evidence="3 4">
    <name type="scientific">Coccidioides posadasii RMSCC 3488</name>
    <dbReference type="NCBI Taxonomy" id="454284"/>
    <lineage>
        <taxon>Eukaryota</taxon>
        <taxon>Fungi</taxon>
        <taxon>Dikarya</taxon>
        <taxon>Ascomycota</taxon>
        <taxon>Pezizomycotina</taxon>
        <taxon>Eurotiomycetes</taxon>
        <taxon>Eurotiomycetidae</taxon>
        <taxon>Onygenales</taxon>
        <taxon>Onygenaceae</taxon>
        <taxon>Coccidioides</taxon>
    </lineage>
</organism>
<dbReference type="EMBL" id="DS268109">
    <property type="protein sequence ID" value="KMM66478.1"/>
    <property type="molecule type" value="Genomic_DNA"/>
</dbReference>
<feature type="domain" description="C2H2-type" evidence="2">
    <location>
        <begin position="442"/>
        <end position="472"/>
    </location>
</feature>
<feature type="domain" description="C2H2-type" evidence="2">
    <location>
        <begin position="406"/>
        <end position="432"/>
    </location>
</feature>
<evidence type="ECO:0000313" key="3">
    <source>
        <dbReference type="EMBL" id="KMM66478.1"/>
    </source>
</evidence>
<dbReference type="VEuPathDB" id="FungiDB:CPAG_02817"/>
<reference evidence="3 4" key="1">
    <citation type="submission" date="2007-06" db="EMBL/GenBank/DDBJ databases">
        <title>The Genome Sequence of Coccidioides posadasii RMSCC_3488.</title>
        <authorList>
            <consortium name="Coccidioides Genome Resources Consortium"/>
            <consortium name="The Broad Institute Genome Sequencing Platform"/>
            <person name="Henn M.R."/>
            <person name="Sykes S."/>
            <person name="Young S."/>
            <person name="Jaffe D."/>
            <person name="Berlin A."/>
            <person name="Alvarez P."/>
            <person name="Butler J."/>
            <person name="Gnerre S."/>
            <person name="Grabherr M."/>
            <person name="Mauceli E."/>
            <person name="Brockman W."/>
            <person name="Kodira C."/>
            <person name="Alvarado L."/>
            <person name="Zeng Q."/>
            <person name="Crawford M."/>
            <person name="Antoine C."/>
            <person name="Devon K."/>
            <person name="Galgiani J."/>
            <person name="Orsborn K."/>
            <person name="Lewis M.L."/>
            <person name="Nusbaum C."/>
            <person name="Galagan J."/>
            <person name="Birren B."/>
        </authorList>
    </citation>
    <scope>NUCLEOTIDE SEQUENCE [LARGE SCALE GENOMIC DNA]</scope>
    <source>
        <strain evidence="3 4">RMSCC 3488</strain>
    </source>
</reference>
<evidence type="ECO:0000313" key="4">
    <source>
        <dbReference type="Proteomes" id="UP000054567"/>
    </source>
</evidence>
<dbReference type="OrthoDB" id="5062908at2759"/>
<sequence length="607" mass="66686">MASKAKTGPLRLSIPKPSSKSTKSQLPPTQNSTSHDFLDISRTIPDDDYSQDAFSLSPTFNGQSGFNDLSQWAFNDAVLLSSDISSTSEATEESFDTRSIQAGDYDMSDAQMLPFSSCSPTLFPKADGSMDQSLSEFGQLSGISSSQDSSPQLCFRNPQGYQDFNALGFSFDNDAMHHATGMNDVKPMGLSVAPQRMVKSETFGQVPWDSISGDVNAASNVTLSGSRINRLPATPPLTEASQDMSVTSACTQTYTFPNQDGSQFVDLSDTSSLSNQNFSIGAPFHPLTPPLTELDPNRTIRPQKQSHRPILSAAITCASDKESEFFSLQQTMGQKSKDPSDGKNPRDHAFYSLPTRSDGKYHCPYATGDNPCKHTPTTQKCTYHDISPDKLTVITSKYLDSHLKPYRCKVPQCVDAHFSSNACLFRHEREAHGMHGHGENPHLCRFPSCDRSIPGNGFPRRWNLHDHMRRVHDYTCSEKASSPEGSPIASGKSPAGKKKETAIRKRKGVVSGTQTIKRVRPTQAQSQSQAAMKASQAHTDQQLQNAEKNYNACLSEIKKDLDNINPQDPAMHERINARLQELHTHALNYRYIKASQLATKRGSGSSS</sequence>
<evidence type="ECO:0000259" key="2">
    <source>
        <dbReference type="SMART" id="SM00355"/>
    </source>
</evidence>
<dbReference type="Pfam" id="PF26177">
    <property type="entry name" value="zf_C2H2_17_1st"/>
    <property type="match status" value="1"/>
</dbReference>
<dbReference type="Pfam" id="PF26176">
    <property type="entry name" value="zf_C2H2_17_2"/>
    <property type="match status" value="1"/>
</dbReference>
<feature type="region of interest" description="Disordered" evidence="1">
    <location>
        <begin position="476"/>
        <end position="509"/>
    </location>
</feature>
<feature type="compositionally biased region" description="Basic and acidic residues" evidence="1">
    <location>
        <begin position="335"/>
        <end position="349"/>
    </location>
</feature>
<reference evidence="4" key="3">
    <citation type="journal article" date="2010" name="Genome Res.">
        <title>Population genomic sequencing of Coccidioides fungi reveals recent hybridization and transposon control.</title>
        <authorList>
            <person name="Neafsey D.E."/>
            <person name="Barker B.M."/>
            <person name="Sharpton T.J."/>
            <person name="Stajich J.E."/>
            <person name="Park D.J."/>
            <person name="Whiston E."/>
            <person name="Hung C.-Y."/>
            <person name="McMahan C."/>
            <person name="White J."/>
            <person name="Sykes S."/>
            <person name="Heiman D."/>
            <person name="Young S."/>
            <person name="Zeng Q."/>
            <person name="Abouelleil A."/>
            <person name="Aftuck L."/>
            <person name="Bessette D."/>
            <person name="Brown A."/>
            <person name="FitzGerald M."/>
            <person name="Lui A."/>
            <person name="Macdonald J.P."/>
            <person name="Priest M."/>
            <person name="Orbach M.J."/>
            <person name="Galgiani J.N."/>
            <person name="Kirkland T.N."/>
            <person name="Cole G.T."/>
            <person name="Birren B.W."/>
            <person name="Henn M.R."/>
            <person name="Taylor J.W."/>
            <person name="Rounsley S.D."/>
        </authorList>
    </citation>
    <scope>NUCLEOTIDE SEQUENCE [LARGE SCALE GENOMIC DNA]</scope>
    <source>
        <strain evidence="4">RMSCC 3488</strain>
    </source>
</reference>
<dbReference type="InterPro" id="IPR013087">
    <property type="entry name" value="Znf_C2H2_type"/>
</dbReference>
<feature type="region of interest" description="Disordered" evidence="1">
    <location>
        <begin position="329"/>
        <end position="353"/>
    </location>
</feature>
<gene>
    <name evidence="3" type="ORF">CPAG_02817</name>
</gene>
<dbReference type="SMART" id="SM00355">
    <property type="entry name" value="ZnF_C2H2"/>
    <property type="match status" value="2"/>
</dbReference>
<name>A0A0J6F8G5_COCPO</name>
<dbReference type="AlphaFoldDB" id="A0A0J6F8G5"/>
<dbReference type="Gene3D" id="3.30.160.60">
    <property type="entry name" value="Classic Zinc Finger"/>
    <property type="match status" value="1"/>
</dbReference>
<dbReference type="InterPro" id="IPR059009">
    <property type="entry name" value="Znf_C2H2_17_1st"/>
</dbReference>